<dbReference type="Gene3D" id="1.25.40.10">
    <property type="entry name" value="Tetratricopeptide repeat domain"/>
    <property type="match status" value="1"/>
</dbReference>
<evidence type="ECO:0000313" key="2">
    <source>
        <dbReference type="Proteomes" id="UP000029444"/>
    </source>
</evidence>
<proteinExistence type="predicted"/>
<dbReference type="Proteomes" id="UP000029444">
    <property type="component" value="Unassembled WGS sequence"/>
</dbReference>
<dbReference type="EMBL" id="ARXV01000007">
    <property type="protein sequence ID" value="KGD64649.1"/>
    <property type="molecule type" value="Genomic_DNA"/>
</dbReference>
<dbReference type="eggNOG" id="COG5010">
    <property type="taxonomic scope" value="Bacteria"/>
</dbReference>
<organism evidence="1 2">
    <name type="scientific">Alcanivorax nanhaiticus</name>
    <dbReference type="NCBI Taxonomy" id="1177154"/>
    <lineage>
        <taxon>Bacteria</taxon>
        <taxon>Pseudomonadati</taxon>
        <taxon>Pseudomonadota</taxon>
        <taxon>Gammaproteobacteria</taxon>
        <taxon>Oceanospirillales</taxon>
        <taxon>Alcanivoracaceae</taxon>
        <taxon>Alcanivorax</taxon>
    </lineage>
</organism>
<comment type="caution">
    <text evidence="1">The sequence shown here is derived from an EMBL/GenBank/DDBJ whole genome shotgun (WGS) entry which is preliminary data.</text>
</comment>
<dbReference type="Pfam" id="PF13432">
    <property type="entry name" value="TPR_16"/>
    <property type="match status" value="2"/>
</dbReference>
<evidence type="ECO:0000313" key="1">
    <source>
        <dbReference type="EMBL" id="KGD64649.1"/>
    </source>
</evidence>
<dbReference type="STRING" id="1177154.Y5S_02015"/>
<accession>A0A095SK18</accession>
<keyword evidence="2" id="KW-1185">Reference proteome</keyword>
<reference evidence="1 2" key="1">
    <citation type="submission" date="2012-09" db="EMBL/GenBank/DDBJ databases">
        <title>Genome Sequence of alkane-degrading Bacterium Alcanivorax sp. 19-m-6.</title>
        <authorList>
            <person name="Lai Q."/>
            <person name="Shao Z."/>
        </authorList>
    </citation>
    <scope>NUCLEOTIDE SEQUENCE [LARGE SCALE GENOMIC DNA]</scope>
    <source>
        <strain evidence="1 2">19-m-6</strain>
    </source>
</reference>
<sequence length="223" mass="24501">MRGWVWVAVAMLGGCASQPTEPTSVDAVDTSDIACQEALQPEQRVDLEMIDTLMAKGRNHAALARLESKPMNAIDYWLRYGQLLASAGKLDAAEQVFRDMVEECEDGRSRHGLGMVLLKRNQVNAALAHLEAARSLAPASAQVRNDYGYALLLVGRYQEAAFELRTALELANGQGPVRQNVAVAYLLTGDEQGLEALKLDYGFSEDELNYAKALQQQFGRVKE</sequence>
<protein>
    <recommendedName>
        <fullName evidence="3">TPR domain-containing protein</fullName>
    </recommendedName>
</protein>
<dbReference type="PROSITE" id="PS51257">
    <property type="entry name" value="PROKAR_LIPOPROTEIN"/>
    <property type="match status" value="1"/>
</dbReference>
<gene>
    <name evidence="1" type="ORF">Y5S_02015</name>
</gene>
<name>A0A095SK18_9GAMM</name>
<dbReference type="InterPro" id="IPR011990">
    <property type="entry name" value="TPR-like_helical_dom_sf"/>
</dbReference>
<evidence type="ECO:0008006" key="3">
    <source>
        <dbReference type="Google" id="ProtNLM"/>
    </source>
</evidence>
<dbReference type="PATRIC" id="fig|1177154.3.peg.2049"/>
<dbReference type="AlphaFoldDB" id="A0A095SK18"/>
<dbReference type="SUPFAM" id="SSF48452">
    <property type="entry name" value="TPR-like"/>
    <property type="match status" value="1"/>
</dbReference>